<evidence type="ECO:0000256" key="6">
    <source>
        <dbReference type="ARBA" id="ARBA00023002"/>
    </source>
</evidence>
<evidence type="ECO:0000313" key="11">
    <source>
        <dbReference type="EMBL" id="ABQ87001.1"/>
    </source>
</evidence>
<proteinExistence type="inferred from homology"/>
<dbReference type="GO" id="GO:0051539">
    <property type="term" value="F:4 iron, 4 sulfur cluster binding"/>
    <property type="evidence" value="ECO:0007669"/>
    <property type="project" value="UniProtKB-KW"/>
</dbReference>
<feature type="domain" description="4Fe-4S ferredoxin-type" evidence="10">
    <location>
        <begin position="195"/>
        <end position="256"/>
    </location>
</feature>
<gene>
    <name evidence="11" type="ordered locus">Msm_0796</name>
</gene>
<feature type="compositionally biased region" description="Acidic residues" evidence="9">
    <location>
        <begin position="85"/>
        <end position="145"/>
    </location>
</feature>
<keyword evidence="4" id="KW-0479">Metal-binding</keyword>
<dbReference type="PANTHER" id="PTHR43255:SF1">
    <property type="entry name" value="IRON-SULFUR-BINDING OXIDOREDUCTASE FADF-RELATED"/>
    <property type="match status" value="1"/>
</dbReference>
<dbReference type="UniPathway" id="UPA00647">
    <property type="reaction ID" value="UER00700"/>
</dbReference>
<dbReference type="Gene3D" id="1.10.1060.10">
    <property type="entry name" value="Alpha-helical ferredoxin"/>
    <property type="match status" value="1"/>
</dbReference>
<dbReference type="GO" id="GO:0005886">
    <property type="term" value="C:plasma membrane"/>
    <property type="evidence" value="ECO:0007669"/>
    <property type="project" value="TreeGrafter"/>
</dbReference>
<dbReference type="eggNOG" id="arCOG00964">
    <property type="taxonomic scope" value="Archaea"/>
</dbReference>
<dbReference type="STRING" id="420247.Msm_0796"/>
<dbReference type="PATRIC" id="fig|420247.28.peg.793"/>
<feature type="region of interest" description="Disordered" evidence="9">
    <location>
        <begin position="26"/>
        <end position="158"/>
    </location>
</feature>
<evidence type="ECO:0000256" key="9">
    <source>
        <dbReference type="SAM" id="MobiDB-lite"/>
    </source>
</evidence>
<dbReference type="HOGENOM" id="CLU_068200_0_0_2"/>
<dbReference type="InterPro" id="IPR009051">
    <property type="entry name" value="Helical_ferredxn"/>
</dbReference>
<keyword evidence="7" id="KW-0408">Iron</keyword>
<keyword evidence="3" id="KW-0004">4Fe-4S</keyword>
<dbReference type="PROSITE" id="PS00198">
    <property type="entry name" value="4FE4S_FER_1"/>
    <property type="match status" value="1"/>
</dbReference>
<accession>A5ULC3</accession>
<keyword evidence="8" id="KW-0411">Iron-sulfur</keyword>
<dbReference type="GO" id="GO:0051912">
    <property type="term" value="F:CoB--CoM heterodisulfide reductase activity"/>
    <property type="evidence" value="ECO:0007669"/>
    <property type="project" value="UniProtKB-EC"/>
</dbReference>
<comment type="pathway">
    <text evidence="1">Cofactor metabolism; coenzyme M-coenzyme B heterodisulfide reduction; coenzyme B and coenzyme M from coenzyme M-coenzyme B heterodisulfide: step 1/1.</text>
</comment>
<feature type="compositionally biased region" description="Polar residues" evidence="9">
    <location>
        <begin position="40"/>
        <end position="57"/>
    </location>
</feature>
<feature type="compositionally biased region" description="Basic and acidic residues" evidence="9">
    <location>
        <begin position="146"/>
        <end position="158"/>
    </location>
</feature>
<evidence type="ECO:0000256" key="5">
    <source>
        <dbReference type="ARBA" id="ARBA00022994"/>
    </source>
</evidence>
<reference evidence="11 12" key="1">
    <citation type="journal article" date="2007" name="Proc. Natl. Acad. Sci. U.S.A.">
        <title>Genomic and metabolic adaptations of Methanobrevibacter smithii to the human gut.</title>
        <authorList>
            <person name="Samuel B.S."/>
            <person name="Hansen E.E."/>
            <person name="Manchester J.K."/>
            <person name="Coutinho P.M."/>
            <person name="Henrissat B."/>
            <person name="Fulton R."/>
            <person name="Latreille P."/>
            <person name="Kim K."/>
            <person name="Wilson R.K."/>
            <person name="Gordon J.I."/>
        </authorList>
    </citation>
    <scope>NUCLEOTIDE SEQUENCE [LARGE SCALE GENOMIC DNA]</scope>
    <source>
        <strain evidence="12">ATCC 35061 / DSM 861 / OCM 144 / PS</strain>
    </source>
</reference>
<dbReference type="AlphaFoldDB" id="A5ULC3"/>
<evidence type="ECO:0000256" key="1">
    <source>
        <dbReference type="ARBA" id="ARBA00004808"/>
    </source>
</evidence>
<comment type="similarity">
    <text evidence="2">Belongs to the HdrC family.</text>
</comment>
<feature type="compositionally biased region" description="Basic and acidic residues" evidence="9">
    <location>
        <begin position="73"/>
        <end position="83"/>
    </location>
</feature>
<dbReference type="EnsemblBacteria" id="ABQ87001">
    <property type="protein sequence ID" value="ABQ87001"/>
    <property type="gene ID" value="Msm_0796"/>
</dbReference>
<dbReference type="BioCyc" id="MSMI420247:GHWZ-812-MONOMER"/>
<dbReference type="InterPro" id="IPR017680">
    <property type="entry name" value="CoB/CoM_hetero-S_Rdtase_csu"/>
</dbReference>
<dbReference type="SUPFAM" id="SSF46548">
    <property type="entry name" value="alpha-helical ferredoxin"/>
    <property type="match status" value="1"/>
</dbReference>
<dbReference type="InterPro" id="IPR017896">
    <property type="entry name" value="4Fe4S_Fe-S-bd"/>
</dbReference>
<dbReference type="NCBIfam" id="TIGR03290">
    <property type="entry name" value="CoB_CoM_SS_C"/>
    <property type="match status" value="1"/>
</dbReference>
<dbReference type="PANTHER" id="PTHR43255">
    <property type="entry name" value="IRON-SULFUR-BINDING OXIDOREDUCTASE FADF-RELATED-RELATED"/>
    <property type="match status" value="1"/>
</dbReference>
<evidence type="ECO:0000256" key="8">
    <source>
        <dbReference type="ARBA" id="ARBA00023014"/>
    </source>
</evidence>
<dbReference type="InterPro" id="IPR017900">
    <property type="entry name" value="4Fe4S_Fe_S_CS"/>
</dbReference>
<evidence type="ECO:0000256" key="3">
    <source>
        <dbReference type="ARBA" id="ARBA00022485"/>
    </source>
</evidence>
<dbReference type="EC" id="1.8.98.1" evidence="11"/>
<feature type="compositionally biased region" description="Basic and acidic residues" evidence="9">
    <location>
        <begin position="26"/>
        <end position="39"/>
    </location>
</feature>
<evidence type="ECO:0000256" key="2">
    <source>
        <dbReference type="ARBA" id="ARBA00007097"/>
    </source>
</evidence>
<organism evidence="11 12">
    <name type="scientific">Methanobrevibacter smithii (strain ATCC 35061 / DSM 861 / OCM 144 / PS)</name>
    <dbReference type="NCBI Taxonomy" id="420247"/>
    <lineage>
        <taxon>Archaea</taxon>
        <taxon>Methanobacteriati</taxon>
        <taxon>Methanobacteriota</taxon>
        <taxon>Methanomada group</taxon>
        <taxon>Methanobacteria</taxon>
        <taxon>Methanobacteriales</taxon>
        <taxon>Methanobacteriaceae</taxon>
        <taxon>Methanobrevibacter</taxon>
    </lineage>
</organism>
<dbReference type="KEGG" id="msi:Msm_0796"/>
<dbReference type="GO" id="GO:0015948">
    <property type="term" value="P:methanogenesis"/>
    <property type="evidence" value="ECO:0007669"/>
    <property type="project" value="UniProtKB-KW"/>
</dbReference>
<dbReference type="GO" id="GO:0046872">
    <property type="term" value="F:metal ion binding"/>
    <property type="evidence" value="ECO:0007669"/>
    <property type="project" value="UniProtKB-KW"/>
</dbReference>
<protein>
    <submittedName>
        <fullName evidence="11">Heterodisulfide reductase, subunit C, HdrC</fullName>
        <ecNumber evidence="11">1.8.98.1</ecNumber>
    </submittedName>
</protein>
<keyword evidence="5" id="KW-0484">Methanogenesis</keyword>
<dbReference type="Pfam" id="PF13183">
    <property type="entry name" value="Fer4_8"/>
    <property type="match status" value="1"/>
</dbReference>
<keyword evidence="12" id="KW-1185">Reference proteome</keyword>
<sequence>MIIRGVFSMSIIDNLKSLFKRGKDNEEKGIDDLKSEDTKVTSSNNLDESIVSGTKTTEPMVKIKISSDDTEDMTFKKDVKTSETSDVEENEEIAPEIDDAEEKTEVLDELDILTDDSNEDDEVSEDENNTTETEDESIDESEEVVNDEKVENEVSKDNDKKRDNMTLLTDKELLTDANRDKEFTAEFIDAGIETVKHCFQCGTCGGSCPSGRRTPYKVRQIVRKCLLGLKEEVISDDALWMCTTCYTCQERCPRSVKIVEIIKKARNVAAHAGYMALAHKKTGLFVIKTGHGVPINDATKALRSKIGLSELPATTHSFPEALEEVQKICEITAFDELIGYDKATGDLKE</sequence>
<evidence type="ECO:0000313" key="12">
    <source>
        <dbReference type="Proteomes" id="UP000001992"/>
    </source>
</evidence>
<evidence type="ECO:0000259" key="10">
    <source>
        <dbReference type="Pfam" id="PF13183"/>
    </source>
</evidence>
<dbReference type="InterPro" id="IPR051460">
    <property type="entry name" value="HdrC_iron-sulfur_subunit"/>
</dbReference>
<evidence type="ECO:0000256" key="7">
    <source>
        <dbReference type="ARBA" id="ARBA00023004"/>
    </source>
</evidence>
<name>A5ULC3_METS3</name>
<keyword evidence="6 11" id="KW-0560">Oxidoreductase</keyword>
<evidence type="ECO:0000256" key="4">
    <source>
        <dbReference type="ARBA" id="ARBA00022723"/>
    </source>
</evidence>
<dbReference type="EMBL" id="CP000678">
    <property type="protein sequence ID" value="ABQ87001.1"/>
    <property type="molecule type" value="Genomic_DNA"/>
</dbReference>
<dbReference type="Proteomes" id="UP000001992">
    <property type="component" value="Chromosome"/>
</dbReference>